<organism evidence="1 2">
    <name type="scientific">Mycolicibacterium mucogenicum</name>
    <name type="common">Mycobacterium mucogenicum</name>
    <dbReference type="NCBI Taxonomy" id="56689"/>
    <lineage>
        <taxon>Bacteria</taxon>
        <taxon>Bacillati</taxon>
        <taxon>Actinomycetota</taxon>
        <taxon>Actinomycetes</taxon>
        <taxon>Mycobacteriales</taxon>
        <taxon>Mycobacteriaceae</taxon>
        <taxon>Mycolicibacterium</taxon>
    </lineage>
</organism>
<sequence>MTTYGDGDGIPELTEAEKILLRAAESDIAAMSEGLNNGTATPEDVNAAFARLKALDIDPHKHRNALRLPPDAGEHAAAIGAILRRIPDGWGRWVSVDAGWYPLVIATDRQLTRLDPRYRVHQIKEKFGTLRYYCQASGDDPDAELLDAMDAITDAAERASATICERCGQPGILHRSRRVWVKTLCATCADDLGYTPHARQ</sequence>
<name>A0A4R5W8Z9_MYCMU</name>
<evidence type="ECO:0000313" key="2">
    <source>
        <dbReference type="Proteomes" id="UP000294929"/>
    </source>
</evidence>
<proteinExistence type="predicted"/>
<comment type="caution">
    <text evidence="1">The sequence shown here is derived from an EMBL/GenBank/DDBJ whole genome shotgun (WGS) entry which is preliminary data.</text>
</comment>
<dbReference type="AlphaFoldDB" id="A0A4R5W8Z9"/>
<dbReference type="EMBL" id="SDLO01000027">
    <property type="protein sequence ID" value="TDK85156.1"/>
    <property type="molecule type" value="Genomic_DNA"/>
</dbReference>
<accession>A0A4R5W8Z9</accession>
<dbReference type="Proteomes" id="UP000294929">
    <property type="component" value="Unassembled WGS sequence"/>
</dbReference>
<gene>
    <name evidence="1" type="ORF">EUA03_23610</name>
</gene>
<dbReference type="RefSeq" id="WP_133428100.1">
    <property type="nucleotide sequence ID" value="NZ_SDLO01000027.1"/>
</dbReference>
<protein>
    <submittedName>
        <fullName evidence="1">Uncharacterized protein</fullName>
    </submittedName>
</protein>
<evidence type="ECO:0000313" key="1">
    <source>
        <dbReference type="EMBL" id="TDK85156.1"/>
    </source>
</evidence>
<reference evidence="1 2" key="1">
    <citation type="submission" date="2019-01" db="EMBL/GenBank/DDBJ databases">
        <title>High-quality-draft genome sequences of five non-tuberculosis mycobacteriaceae isolated from a nosocomial environment.</title>
        <authorList>
            <person name="Tiago I."/>
            <person name="Alarico S."/>
            <person name="Pereira S.G."/>
            <person name="Coelho C."/>
            <person name="Maranha A."/>
            <person name="Empadinhas N."/>
        </authorList>
    </citation>
    <scope>NUCLEOTIDE SEQUENCE [LARGE SCALE GENOMIC DNA]</scope>
    <source>
        <strain evidence="1 2">24AIII</strain>
    </source>
</reference>